<comment type="catalytic activity">
    <reaction evidence="5">
        <text>sn-glycerol 3-phosphate + NAD(+) = dihydroxyacetone phosphate + NADH + H(+)</text>
        <dbReference type="Rhea" id="RHEA:11092"/>
        <dbReference type="ChEBI" id="CHEBI:15378"/>
        <dbReference type="ChEBI" id="CHEBI:57540"/>
        <dbReference type="ChEBI" id="CHEBI:57597"/>
        <dbReference type="ChEBI" id="CHEBI:57642"/>
        <dbReference type="ChEBI" id="CHEBI:57945"/>
        <dbReference type="EC" id="1.1.1.8"/>
    </reaction>
</comment>
<feature type="domain" description="Glycerol-3-phosphate dehydrogenase NAD-dependent C-terminal" evidence="6">
    <location>
        <begin position="3"/>
        <end position="93"/>
    </location>
</feature>
<gene>
    <name evidence="7" type="ORF">PXEA_LOCUS18924</name>
</gene>
<dbReference type="SUPFAM" id="SSF48179">
    <property type="entry name" value="6-phosphogluconate dehydrogenase C-terminal domain-like"/>
    <property type="match status" value="1"/>
</dbReference>
<name>A0A448X1J6_9PLAT</name>
<evidence type="ECO:0000256" key="4">
    <source>
        <dbReference type="ARBA" id="ARBA00023027"/>
    </source>
</evidence>
<evidence type="ECO:0000256" key="1">
    <source>
        <dbReference type="ARBA" id="ARBA00011009"/>
    </source>
</evidence>
<dbReference type="GO" id="GO:0006072">
    <property type="term" value="P:glycerol-3-phosphate metabolic process"/>
    <property type="evidence" value="ECO:0007669"/>
    <property type="project" value="InterPro"/>
</dbReference>
<evidence type="ECO:0000256" key="5">
    <source>
        <dbReference type="ARBA" id="ARBA00048683"/>
    </source>
</evidence>
<dbReference type="InterPro" id="IPR006109">
    <property type="entry name" value="G3P_DH_NAD-dep_C"/>
</dbReference>
<evidence type="ECO:0000313" key="8">
    <source>
        <dbReference type="Proteomes" id="UP000784294"/>
    </source>
</evidence>
<protein>
    <recommendedName>
        <fullName evidence="2">glycerol-3-phosphate dehydrogenase (NAD(+))</fullName>
        <ecNumber evidence="2">1.1.1.8</ecNumber>
    </recommendedName>
</protein>
<dbReference type="PANTHER" id="PTHR11728">
    <property type="entry name" value="GLYCEROL-3-PHOSPHATE DEHYDROGENASE"/>
    <property type="match status" value="1"/>
</dbReference>
<evidence type="ECO:0000256" key="3">
    <source>
        <dbReference type="ARBA" id="ARBA00023002"/>
    </source>
</evidence>
<evidence type="ECO:0000256" key="2">
    <source>
        <dbReference type="ARBA" id="ARBA00013218"/>
    </source>
</evidence>
<dbReference type="GO" id="GO:0005829">
    <property type="term" value="C:cytosol"/>
    <property type="evidence" value="ECO:0007669"/>
    <property type="project" value="TreeGrafter"/>
</dbReference>
<dbReference type="InterPro" id="IPR013328">
    <property type="entry name" value="6PGD_dom2"/>
</dbReference>
<dbReference type="GO" id="GO:0005975">
    <property type="term" value="P:carbohydrate metabolic process"/>
    <property type="evidence" value="ECO:0007669"/>
    <property type="project" value="InterPro"/>
</dbReference>
<keyword evidence="4" id="KW-0520">NAD</keyword>
<keyword evidence="8" id="KW-1185">Reference proteome</keyword>
<dbReference type="OrthoDB" id="10263760at2759"/>
<sequence length="103" mass="11582">PSETTFFQSCGIADLITTCYGGRNKRIGQALATTTKSVPELEQELLSGQSAQGPLTASEVFHVLESHHLEEQYPLFSTIHKICTRQLEPRQLISKLRHHPEHM</sequence>
<reference evidence="7" key="1">
    <citation type="submission" date="2018-11" db="EMBL/GenBank/DDBJ databases">
        <authorList>
            <consortium name="Pathogen Informatics"/>
        </authorList>
    </citation>
    <scope>NUCLEOTIDE SEQUENCE</scope>
</reference>
<dbReference type="EMBL" id="CAAALY010074242">
    <property type="protein sequence ID" value="VEL25484.1"/>
    <property type="molecule type" value="Genomic_DNA"/>
</dbReference>
<dbReference type="Pfam" id="PF07479">
    <property type="entry name" value="NAD_Gly3P_dh_C"/>
    <property type="match status" value="1"/>
</dbReference>
<evidence type="ECO:0000313" key="7">
    <source>
        <dbReference type="EMBL" id="VEL25484.1"/>
    </source>
</evidence>
<dbReference type="Gene3D" id="1.10.1040.10">
    <property type="entry name" value="N-(1-d-carboxylethyl)-l-norvaline Dehydrogenase, domain 2"/>
    <property type="match status" value="1"/>
</dbReference>
<organism evidence="7 8">
    <name type="scientific">Protopolystoma xenopodis</name>
    <dbReference type="NCBI Taxonomy" id="117903"/>
    <lineage>
        <taxon>Eukaryota</taxon>
        <taxon>Metazoa</taxon>
        <taxon>Spiralia</taxon>
        <taxon>Lophotrochozoa</taxon>
        <taxon>Platyhelminthes</taxon>
        <taxon>Monogenea</taxon>
        <taxon>Polyopisthocotylea</taxon>
        <taxon>Polystomatidea</taxon>
        <taxon>Polystomatidae</taxon>
        <taxon>Protopolystoma</taxon>
    </lineage>
</organism>
<accession>A0A448X1J6</accession>
<dbReference type="Proteomes" id="UP000784294">
    <property type="component" value="Unassembled WGS sequence"/>
</dbReference>
<dbReference type="FunFam" id="1.10.1040.10:FF:000004">
    <property type="entry name" value="Glycerol-3-phosphate dehydrogenase [NAD(+)]"/>
    <property type="match status" value="1"/>
</dbReference>
<evidence type="ECO:0000259" key="6">
    <source>
        <dbReference type="Pfam" id="PF07479"/>
    </source>
</evidence>
<dbReference type="GO" id="GO:0141152">
    <property type="term" value="F:glycerol-3-phosphate dehydrogenase (NAD+) activity"/>
    <property type="evidence" value="ECO:0007669"/>
    <property type="project" value="UniProtKB-EC"/>
</dbReference>
<proteinExistence type="inferred from homology"/>
<comment type="similarity">
    <text evidence="1">Belongs to the NAD-dependent glycerol-3-phosphate dehydrogenase family.</text>
</comment>
<keyword evidence="3" id="KW-0560">Oxidoreductase</keyword>
<dbReference type="InterPro" id="IPR008927">
    <property type="entry name" value="6-PGluconate_DH-like_C_sf"/>
</dbReference>
<dbReference type="EC" id="1.1.1.8" evidence="2"/>
<comment type="caution">
    <text evidence="7">The sequence shown here is derived from an EMBL/GenBank/DDBJ whole genome shotgun (WGS) entry which is preliminary data.</text>
</comment>
<feature type="non-terminal residue" evidence="7">
    <location>
        <position position="1"/>
    </location>
</feature>
<dbReference type="PANTHER" id="PTHR11728:SF8">
    <property type="entry name" value="GLYCEROL-3-PHOSPHATE DEHYDROGENASE [NAD(+)]-RELATED"/>
    <property type="match status" value="1"/>
</dbReference>
<dbReference type="AlphaFoldDB" id="A0A448X1J6"/>